<name>B7J650_ACIF2</name>
<proteinExistence type="predicted"/>
<sequence>MFPGRQAKMLSAKFSVPGCGCSGSRRGAGTENQGVFVFHMGERYSIYMLA</sequence>
<evidence type="ECO:0000313" key="1">
    <source>
        <dbReference type="EMBL" id="ACK78267.1"/>
    </source>
</evidence>
<dbReference type="HOGENOM" id="CLU_3113461_0_0_6"/>
<dbReference type="STRING" id="243159.AFE_0754"/>
<dbReference type="EMBL" id="CP001219">
    <property type="protein sequence ID" value="ACK78267.1"/>
    <property type="molecule type" value="Genomic_DNA"/>
</dbReference>
<dbReference type="Proteomes" id="UP000001362">
    <property type="component" value="Chromosome"/>
</dbReference>
<evidence type="ECO:0000313" key="2">
    <source>
        <dbReference type="Proteomes" id="UP000001362"/>
    </source>
</evidence>
<reference evidence="1 2" key="1">
    <citation type="journal article" date="2008" name="BMC Genomics">
        <title>Acidithiobacillus ferrooxidans metabolism: from genome sequence to industrial applications.</title>
        <authorList>
            <person name="Valdes J."/>
            <person name="Pedroso I."/>
            <person name="Quatrini R."/>
            <person name="Dodson R.J."/>
            <person name="Tettelin H."/>
            <person name="Blake R.II."/>
            <person name="Eisen J.A."/>
            <person name="Holmes D.S."/>
        </authorList>
    </citation>
    <scope>NUCLEOTIDE SEQUENCE [LARGE SCALE GENOMIC DNA]</scope>
    <source>
        <strain evidence="2">ATCC 23270 / DSM 14882 / CIP 104768 / NCIMB 8455</strain>
    </source>
</reference>
<protein>
    <submittedName>
        <fullName evidence="1">Uncharacterized protein</fullName>
    </submittedName>
</protein>
<organism evidence="1 2">
    <name type="scientific">Acidithiobacillus ferrooxidans (strain ATCC 23270 / DSM 14882 / CIP 104768 / NCIMB 8455)</name>
    <name type="common">Ferrobacillus ferrooxidans (strain ATCC 23270)</name>
    <dbReference type="NCBI Taxonomy" id="243159"/>
    <lineage>
        <taxon>Bacteria</taxon>
        <taxon>Pseudomonadati</taxon>
        <taxon>Pseudomonadota</taxon>
        <taxon>Acidithiobacillia</taxon>
        <taxon>Acidithiobacillales</taxon>
        <taxon>Acidithiobacillaceae</taxon>
        <taxon>Acidithiobacillus</taxon>
    </lineage>
</organism>
<accession>B7J650</accession>
<keyword evidence="2" id="KW-1185">Reference proteome</keyword>
<gene>
    <name evidence="1" type="ordered locus">AFE_0754</name>
</gene>
<dbReference type="KEGG" id="afr:AFE_0754"/>
<dbReference type="AlphaFoldDB" id="B7J650"/>
<dbReference type="PaxDb" id="243159-AFE_0754"/>